<dbReference type="EMBL" id="CASHTH010003505">
    <property type="protein sequence ID" value="CAI8045772.1"/>
    <property type="molecule type" value="Genomic_DNA"/>
</dbReference>
<dbReference type="Proteomes" id="UP001174909">
    <property type="component" value="Unassembled WGS sequence"/>
</dbReference>
<name>A0AA35TEQ2_GEOBA</name>
<protein>
    <submittedName>
        <fullName evidence="1">Uncharacterized protein</fullName>
    </submittedName>
</protein>
<proteinExistence type="predicted"/>
<evidence type="ECO:0000313" key="2">
    <source>
        <dbReference type="Proteomes" id="UP001174909"/>
    </source>
</evidence>
<feature type="non-terminal residue" evidence="1">
    <location>
        <position position="370"/>
    </location>
</feature>
<dbReference type="AlphaFoldDB" id="A0AA35TEQ2"/>
<keyword evidence="2" id="KW-1185">Reference proteome</keyword>
<organism evidence="1 2">
    <name type="scientific">Geodia barretti</name>
    <name type="common">Barrett's horny sponge</name>
    <dbReference type="NCBI Taxonomy" id="519541"/>
    <lineage>
        <taxon>Eukaryota</taxon>
        <taxon>Metazoa</taxon>
        <taxon>Porifera</taxon>
        <taxon>Demospongiae</taxon>
        <taxon>Heteroscleromorpha</taxon>
        <taxon>Tetractinellida</taxon>
        <taxon>Astrophorina</taxon>
        <taxon>Geodiidae</taxon>
        <taxon>Geodia</taxon>
    </lineage>
</organism>
<evidence type="ECO:0000313" key="1">
    <source>
        <dbReference type="EMBL" id="CAI8045772.1"/>
    </source>
</evidence>
<accession>A0AA35TEQ2</accession>
<sequence length="370" mass="41021">MDYQGTVFIESDSVSHTGASSVIRVAINPNATAGQEEFYYTFCVSYNESFTYELVACASNEGEEFQIQHTWEKNGLAQVRVGVFPNYYHGEPLGCNATSTIVAGNFGLKLGMKLHNDKQTFSKNPPPFSSSFPSSIPSPVTNSTNNSYVTGNLTFEPITELTMGSSSSSDQTTYRYIFIYDYGDNSSLEEISYFNSSHLYERPGNYSYAVEGFAVYSKDNIKAYYGLHTGIITILDPVSNLSVRFNNNNSIVADTKVYLHICANGSFPISVCWTVQPVNSSSNSSNPITTSQCPSSSNNIATCHSISREYPCPSYEMSFSEKGRYDMIVTFSNKVSCSRVVYTFHVVAGEYVYSYIRYYGSVPTFIAHTV</sequence>
<reference evidence="1" key="1">
    <citation type="submission" date="2023-03" db="EMBL/GenBank/DDBJ databases">
        <authorList>
            <person name="Steffen K."/>
            <person name="Cardenas P."/>
        </authorList>
    </citation>
    <scope>NUCLEOTIDE SEQUENCE</scope>
</reference>
<comment type="caution">
    <text evidence="1">The sequence shown here is derived from an EMBL/GenBank/DDBJ whole genome shotgun (WGS) entry which is preliminary data.</text>
</comment>
<gene>
    <name evidence="1" type="ORF">GBAR_LOCUS25320</name>
</gene>